<name>A0A0C9VBP5_SPHS4</name>
<gene>
    <name evidence="1" type="ORF">M422DRAFT_263114</name>
</gene>
<dbReference type="EMBL" id="KN837196">
    <property type="protein sequence ID" value="KIJ34761.1"/>
    <property type="molecule type" value="Genomic_DNA"/>
</dbReference>
<organism evidence="1 2">
    <name type="scientific">Sphaerobolus stellatus (strain SS14)</name>
    <dbReference type="NCBI Taxonomy" id="990650"/>
    <lineage>
        <taxon>Eukaryota</taxon>
        <taxon>Fungi</taxon>
        <taxon>Dikarya</taxon>
        <taxon>Basidiomycota</taxon>
        <taxon>Agaricomycotina</taxon>
        <taxon>Agaricomycetes</taxon>
        <taxon>Phallomycetidae</taxon>
        <taxon>Geastrales</taxon>
        <taxon>Sphaerobolaceae</taxon>
        <taxon>Sphaerobolus</taxon>
    </lineage>
</organism>
<evidence type="ECO:0000313" key="2">
    <source>
        <dbReference type="Proteomes" id="UP000054279"/>
    </source>
</evidence>
<accession>A0A0C9VBP5</accession>
<dbReference type="HOGENOM" id="CLU_1595596_0_0_1"/>
<keyword evidence="2" id="KW-1185">Reference proteome</keyword>
<dbReference type="OrthoDB" id="3193510at2759"/>
<evidence type="ECO:0000313" key="1">
    <source>
        <dbReference type="EMBL" id="KIJ34761.1"/>
    </source>
</evidence>
<reference evidence="1 2" key="1">
    <citation type="submission" date="2014-06" db="EMBL/GenBank/DDBJ databases">
        <title>Evolutionary Origins and Diversification of the Mycorrhizal Mutualists.</title>
        <authorList>
            <consortium name="DOE Joint Genome Institute"/>
            <consortium name="Mycorrhizal Genomics Consortium"/>
            <person name="Kohler A."/>
            <person name="Kuo A."/>
            <person name="Nagy L.G."/>
            <person name="Floudas D."/>
            <person name="Copeland A."/>
            <person name="Barry K.W."/>
            <person name="Cichocki N."/>
            <person name="Veneault-Fourrey C."/>
            <person name="LaButti K."/>
            <person name="Lindquist E.A."/>
            <person name="Lipzen A."/>
            <person name="Lundell T."/>
            <person name="Morin E."/>
            <person name="Murat C."/>
            <person name="Riley R."/>
            <person name="Ohm R."/>
            <person name="Sun H."/>
            <person name="Tunlid A."/>
            <person name="Henrissat B."/>
            <person name="Grigoriev I.V."/>
            <person name="Hibbett D.S."/>
            <person name="Martin F."/>
        </authorList>
    </citation>
    <scope>NUCLEOTIDE SEQUENCE [LARGE SCALE GENOMIC DNA]</scope>
    <source>
        <strain evidence="1 2">SS14</strain>
    </source>
</reference>
<dbReference type="AlphaFoldDB" id="A0A0C9VBP5"/>
<dbReference type="Proteomes" id="UP000054279">
    <property type="component" value="Unassembled WGS sequence"/>
</dbReference>
<proteinExistence type="predicted"/>
<protein>
    <submittedName>
        <fullName evidence="1">Uncharacterized protein</fullName>
    </submittedName>
</protein>
<sequence length="167" mass="19176">MESNRPEVELKLLEKIINDSNNRMGVYPLPIIAVFTKYEDFRENIMLDMKDDEPHRSQEFVEAECERLGQEEYWGKLGSEIPFVKLERMHEPTASCDRLILKTMNVLSPDVVAVMLMAVQRGNLELSVRYGVQRLLDEIDDCSGKDSGDVVQVIVKKGLLTFPWVSN</sequence>